<dbReference type="SMART" id="SM00368">
    <property type="entry name" value="LRR_RI"/>
    <property type="match status" value="5"/>
</dbReference>
<sequence length="509" mass="58632">MALLICEVRETMPSNSENKDSKDIGEEGEIEKDQNSASDERRDSQHDEFNNVVENAEALLTEFPTSLSDTFLLNPAADMRKMRRIIAEDPYWSLATVPLLEELCIRHIVDNFEYNSIYFKSLRPAHKARVLETLSVNLPLKITAELIEEECYWERCCRNRWALCNVADYGNNWKRMYFERNLEHIIEFFVPEKTDIRELNETLKVSSNFIKRIDIGQLLPPVTLDEKSIDFLDDGSDSPSEKEHECDHFNMYPVMKALTSLEELHLTYSVRDCGMNFTWSMFHFTKNDCQRLSEAIQSCKTLRVLHLHRSKIDDEKTRMLMYHLLDHPSMEEIDLSHNYIGDRGAKAIGKLITSCDRILKLTLCNNKIGIIGGQALAHTLIKTHKLMLLNLRLNRIGDEGGHCIFKALTKNTSLQELNVAANKMGESTAIALSQVLRTNNNLVSIDISCNDLKQDGGKLIRESLEVNTTVTHLDLRLTNCGQEAEFRINQILDQNQEANRERLLEEMRH</sequence>
<keyword evidence="2" id="KW-0963">Cytoplasm</keyword>
<dbReference type="InterPro" id="IPR032675">
    <property type="entry name" value="LRR_dom_sf"/>
</dbReference>
<evidence type="ECO:0000313" key="5">
    <source>
        <dbReference type="EMBL" id="KOF96163.1"/>
    </source>
</evidence>
<evidence type="ECO:0000256" key="2">
    <source>
        <dbReference type="ARBA" id="ARBA00022490"/>
    </source>
</evidence>
<dbReference type="InterPro" id="IPR001611">
    <property type="entry name" value="Leu-rich_rpt"/>
</dbReference>
<feature type="region of interest" description="Disordered" evidence="4">
    <location>
        <begin position="9"/>
        <end position="46"/>
    </location>
</feature>
<dbReference type="OrthoDB" id="341587at2759"/>
<dbReference type="AlphaFoldDB" id="A0A0L8I3T7"/>
<evidence type="ECO:0000256" key="4">
    <source>
        <dbReference type="SAM" id="MobiDB-lite"/>
    </source>
</evidence>
<gene>
    <name evidence="5" type="ORF">OCBIM_22036194mg</name>
</gene>
<comment type="subcellular location">
    <subcellularLocation>
        <location evidence="1">Cytoplasm</location>
        <location evidence="1">Cytoskeleton</location>
    </subcellularLocation>
</comment>
<dbReference type="Pfam" id="PF13516">
    <property type="entry name" value="LRR_6"/>
    <property type="match status" value="3"/>
</dbReference>
<dbReference type="SUPFAM" id="SSF52047">
    <property type="entry name" value="RNI-like"/>
    <property type="match status" value="1"/>
</dbReference>
<accession>A0A0L8I3T7</accession>
<name>A0A0L8I3T7_OCTBM</name>
<dbReference type="PANTHER" id="PTHR24107">
    <property type="entry name" value="YNEIN REGULATORY COMPLEX SUBUNIT 5"/>
    <property type="match status" value="1"/>
</dbReference>
<evidence type="ECO:0000256" key="3">
    <source>
        <dbReference type="ARBA" id="ARBA00023212"/>
    </source>
</evidence>
<dbReference type="InterPro" id="IPR052410">
    <property type="entry name" value="DRC5"/>
</dbReference>
<organism evidence="5">
    <name type="scientific">Octopus bimaculoides</name>
    <name type="common">California two-spotted octopus</name>
    <dbReference type="NCBI Taxonomy" id="37653"/>
    <lineage>
        <taxon>Eukaryota</taxon>
        <taxon>Metazoa</taxon>
        <taxon>Spiralia</taxon>
        <taxon>Lophotrochozoa</taxon>
        <taxon>Mollusca</taxon>
        <taxon>Cephalopoda</taxon>
        <taxon>Coleoidea</taxon>
        <taxon>Octopodiformes</taxon>
        <taxon>Octopoda</taxon>
        <taxon>Incirrata</taxon>
        <taxon>Octopodidae</taxon>
        <taxon>Octopus</taxon>
    </lineage>
</organism>
<dbReference type="PANTHER" id="PTHR24107:SF20">
    <property type="entry name" value="DYNEIN REGULATORY COMPLEX SUBUNIT 5"/>
    <property type="match status" value="1"/>
</dbReference>
<keyword evidence="3" id="KW-0206">Cytoskeleton</keyword>
<dbReference type="STRING" id="37653.A0A0L8I3T7"/>
<evidence type="ECO:0000256" key="1">
    <source>
        <dbReference type="ARBA" id="ARBA00004245"/>
    </source>
</evidence>
<proteinExistence type="predicted"/>
<dbReference type="EMBL" id="KQ416625">
    <property type="protein sequence ID" value="KOF96163.1"/>
    <property type="molecule type" value="Genomic_DNA"/>
</dbReference>
<dbReference type="GO" id="GO:0005856">
    <property type="term" value="C:cytoskeleton"/>
    <property type="evidence" value="ECO:0007669"/>
    <property type="project" value="UniProtKB-SubCell"/>
</dbReference>
<evidence type="ECO:0008006" key="6">
    <source>
        <dbReference type="Google" id="ProtNLM"/>
    </source>
</evidence>
<reference evidence="5" key="1">
    <citation type="submission" date="2015-07" db="EMBL/GenBank/DDBJ databases">
        <title>MeaNS - Measles Nucleotide Surveillance Program.</title>
        <authorList>
            <person name="Tran T."/>
            <person name="Druce J."/>
        </authorList>
    </citation>
    <scope>NUCLEOTIDE SEQUENCE</scope>
    <source>
        <strain evidence="5">UCB-OBI-ISO-001</strain>
        <tissue evidence="5">Gonad</tissue>
    </source>
</reference>
<dbReference type="Gene3D" id="3.80.10.10">
    <property type="entry name" value="Ribonuclease Inhibitor"/>
    <property type="match status" value="2"/>
</dbReference>
<feature type="compositionally biased region" description="Basic and acidic residues" evidence="4">
    <location>
        <begin position="17"/>
        <end position="46"/>
    </location>
</feature>
<protein>
    <recommendedName>
        <fullName evidence="6">Dynein regulatory complex subunit 5</fullName>
    </recommendedName>
</protein>